<reference evidence="1 2" key="1">
    <citation type="journal article" date="2024" name="G3 (Bethesda)">
        <title>Genome assembly of Hibiscus sabdariffa L. provides insights into metabolisms of medicinal natural products.</title>
        <authorList>
            <person name="Kim T."/>
        </authorList>
    </citation>
    <scope>NUCLEOTIDE SEQUENCE [LARGE SCALE GENOMIC DNA]</scope>
    <source>
        <strain evidence="1">TK-2024</strain>
        <tissue evidence="1">Old leaves</tissue>
    </source>
</reference>
<accession>A0ABR2GEP4</accession>
<name>A0ABR2GEP4_9ROSI</name>
<gene>
    <name evidence="1" type="ORF">V6N12_051196</name>
</gene>
<dbReference type="EMBL" id="JBBPBM010000001">
    <property type="protein sequence ID" value="KAK8601359.1"/>
    <property type="molecule type" value="Genomic_DNA"/>
</dbReference>
<organism evidence="1 2">
    <name type="scientific">Hibiscus sabdariffa</name>
    <name type="common">roselle</name>
    <dbReference type="NCBI Taxonomy" id="183260"/>
    <lineage>
        <taxon>Eukaryota</taxon>
        <taxon>Viridiplantae</taxon>
        <taxon>Streptophyta</taxon>
        <taxon>Embryophyta</taxon>
        <taxon>Tracheophyta</taxon>
        <taxon>Spermatophyta</taxon>
        <taxon>Magnoliopsida</taxon>
        <taxon>eudicotyledons</taxon>
        <taxon>Gunneridae</taxon>
        <taxon>Pentapetalae</taxon>
        <taxon>rosids</taxon>
        <taxon>malvids</taxon>
        <taxon>Malvales</taxon>
        <taxon>Malvaceae</taxon>
        <taxon>Malvoideae</taxon>
        <taxon>Hibiscus</taxon>
    </lineage>
</organism>
<keyword evidence="2" id="KW-1185">Reference proteome</keyword>
<proteinExistence type="predicted"/>
<evidence type="ECO:0000313" key="1">
    <source>
        <dbReference type="EMBL" id="KAK8601359.1"/>
    </source>
</evidence>
<protein>
    <recommendedName>
        <fullName evidence="3">Secreted protein</fullName>
    </recommendedName>
</protein>
<comment type="caution">
    <text evidence="1">The sequence shown here is derived from an EMBL/GenBank/DDBJ whole genome shotgun (WGS) entry which is preliminary data.</text>
</comment>
<evidence type="ECO:0000313" key="2">
    <source>
        <dbReference type="Proteomes" id="UP001472677"/>
    </source>
</evidence>
<dbReference type="Proteomes" id="UP001472677">
    <property type="component" value="Unassembled WGS sequence"/>
</dbReference>
<sequence>MPIRFVRFFLRHFDLSLLHNLFTNLAYHCHWHLRSLPPPSAVSSTDAVTELCICRACYTRSLSSIAIADSS</sequence>
<evidence type="ECO:0008006" key="3">
    <source>
        <dbReference type="Google" id="ProtNLM"/>
    </source>
</evidence>